<name>A0AAJ1ID59_9SPIO</name>
<sequence length="104" mass="12222">MKSYRNKPIISRKFLDEYSKLLTNLKTVFSGGKITPCCRYSTVAYHVERMKNFIIEYGGIRAVEKLAEYEKYSSIGDFQSCKQLETRIIEELELFKNCWLSMLS</sequence>
<evidence type="ECO:0000313" key="2">
    <source>
        <dbReference type="Proteomes" id="UP001221217"/>
    </source>
</evidence>
<comment type="caution">
    <text evidence="1">The sequence shown here is derived from an EMBL/GenBank/DDBJ whole genome shotgun (WGS) entry which is preliminary data.</text>
</comment>
<evidence type="ECO:0000313" key="1">
    <source>
        <dbReference type="EMBL" id="MDC7227128.1"/>
    </source>
</evidence>
<reference evidence="1 2" key="1">
    <citation type="submission" date="2022-12" db="EMBL/GenBank/DDBJ databases">
        <title>Metagenome assembled genome from gulf of manar.</title>
        <authorList>
            <person name="Kohli P."/>
            <person name="Pk S."/>
            <person name="Venkata Ramana C."/>
            <person name="Sasikala C."/>
        </authorList>
    </citation>
    <scope>NUCLEOTIDE SEQUENCE [LARGE SCALE GENOMIC DNA]</scope>
    <source>
        <strain evidence="1">JB008</strain>
    </source>
</reference>
<protein>
    <submittedName>
        <fullName evidence="1">Uncharacterized protein</fullName>
    </submittedName>
</protein>
<organism evidence="1 2">
    <name type="scientific">Candidatus Thalassospirochaeta sargassi</name>
    <dbReference type="NCBI Taxonomy" id="3119039"/>
    <lineage>
        <taxon>Bacteria</taxon>
        <taxon>Pseudomonadati</taxon>
        <taxon>Spirochaetota</taxon>
        <taxon>Spirochaetia</taxon>
        <taxon>Spirochaetales</taxon>
        <taxon>Spirochaetaceae</taxon>
        <taxon>Candidatus Thalassospirochaeta</taxon>
    </lineage>
</organism>
<dbReference type="Proteomes" id="UP001221217">
    <property type="component" value="Unassembled WGS sequence"/>
</dbReference>
<accession>A0AAJ1ID59</accession>
<gene>
    <name evidence="1" type="ORF">PQJ61_10235</name>
</gene>
<proteinExistence type="predicted"/>
<dbReference type="AlphaFoldDB" id="A0AAJ1ID59"/>
<dbReference type="EMBL" id="JAQQAL010000022">
    <property type="protein sequence ID" value="MDC7227128.1"/>
    <property type="molecule type" value="Genomic_DNA"/>
</dbReference>